<feature type="compositionally biased region" description="Polar residues" evidence="2">
    <location>
        <begin position="49"/>
        <end position="62"/>
    </location>
</feature>
<evidence type="ECO:0000256" key="2">
    <source>
        <dbReference type="SAM" id="MobiDB-lite"/>
    </source>
</evidence>
<dbReference type="PANTHER" id="PTHR18956">
    <property type="entry name" value="HYALURONAN MEDIATED MOTILITY RECEPTOR"/>
    <property type="match status" value="1"/>
</dbReference>
<keyword evidence="1" id="KW-0175">Coiled coil</keyword>
<sequence>MSFPRAKIQRFNDTKSCAPPPGSYDPKLEAKVKGAVIEKSERFTEHKCLSQSSNSGESPGNLSLTSSSGKSVSFNCLPVFRTPQLPRKHVKQMNSVPQVKSKLKFEQKTGSTREVDAEMYDALLVDRNNKDATIKENEAHIDELYECIRKLEQDLQQIKSEREELQKKNEEEIGEILQKLEVQNKEMTALKLELKKSNFDLLRAKETCNDLEKQLGEKELSLLGCKQYKEDLVLEIKNLKEKEIEYRSNYEMNVKELNDHYKGLEKELAELRVIESLKEELKEEMDKVKENLAIISDSNSDLNCKLNQKQQLILWLQGELSSIGLELEECKSENEKMSDDFKQERESLISKYESEIEEKQKEVEDLRKIIADERERNLQEVQTLQENIMNGSVVRENLESNISEKKTVLSALNDKYTTLETLYEESCLQHKKAEDTLNSELSELRIAFEEKNE</sequence>
<feature type="coiled-coil region" evidence="1">
    <location>
        <begin position="134"/>
        <end position="298"/>
    </location>
</feature>
<keyword evidence="4" id="KW-1185">Reference proteome</keyword>
<dbReference type="EMBL" id="JASPKZ010003861">
    <property type="protein sequence ID" value="KAJ9591651.1"/>
    <property type="molecule type" value="Genomic_DNA"/>
</dbReference>
<name>A0AAD8A3C9_DIPPU</name>
<reference evidence="3" key="1">
    <citation type="journal article" date="2023" name="IScience">
        <title>Live-bearing cockroach genome reveals convergent evolutionary mechanisms linked to viviparity in insects and beyond.</title>
        <authorList>
            <person name="Fouks B."/>
            <person name="Harrison M.C."/>
            <person name="Mikhailova A.A."/>
            <person name="Marchal E."/>
            <person name="English S."/>
            <person name="Carruthers M."/>
            <person name="Jennings E.C."/>
            <person name="Chiamaka E.L."/>
            <person name="Frigard R.A."/>
            <person name="Pippel M."/>
            <person name="Attardo G.M."/>
            <person name="Benoit J.B."/>
            <person name="Bornberg-Bauer E."/>
            <person name="Tobe S.S."/>
        </authorList>
    </citation>
    <scope>NUCLEOTIDE SEQUENCE</scope>
    <source>
        <strain evidence="3">Stay&amp;Tobe</strain>
    </source>
</reference>
<evidence type="ECO:0000313" key="3">
    <source>
        <dbReference type="EMBL" id="KAJ9591651.1"/>
    </source>
</evidence>
<dbReference type="AlphaFoldDB" id="A0AAD8A3C9"/>
<evidence type="ECO:0008006" key="5">
    <source>
        <dbReference type="Google" id="ProtNLM"/>
    </source>
</evidence>
<dbReference type="Proteomes" id="UP001233999">
    <property type="component" value="Unassembled WGS sequence"/>
</dbReference>
<comment type="caution">
    <text evidence="3">The sequence shown here is derived from an EMBL/GenBank/DDBJ whole genome shotgun (WGS) entry which is preliminary data.</text>
</comment>
<feature type="region of interest" description="Disordered" evidence="2">
    <location>
        <begin position="1"/>
        <end position="28"/>
    </location>
</feature>
<feature type="region of interest" description="Disordered" evidence="2">
    <location>
        <begin position="43"/>
        <end position="68"/>
    </location>
</feature>
<reference evidence="3" key="2">
    <citation type="submission" date="2023-05" db="EMBL/GenBank/DDBJ databases">
        <authorList>
            <person name="Fouks B."/>
        </authorList>
    </citation>
    <scope>NUCLEOTIDE SEQUENCE</scope>
    <source>
        <strain evidence="3">Stay&amp;Tobe</strain>
        <tissue evidence="3">Testes</tissue>
    </source>
</reference>
<gene>
    <name evidence="3" type="ORF">L9F63_001796</name>
</gene>
<evidence type="ECO:0000313" key="4">
    <source>
        <dbReference type="Proteomes" id="UP001233999"/>
    </source>
</evidence>
<dbReference type="GO" id="GO:0005540">
    <property type="term" value="F:hyaluronic acid binding"/>
    <property type="evidence" value="ECO:0007669"/>
    <property type="project" value="InterPro"/>
</dbReference>
<evidence type="ECO:0000256" key="1">
    <source>
        <dbReference type="SAM" id="Coils"/>
    </source>
</evidence>
<proteinExistence type="predicted"/>
<protein>
    <recommendedName>
        <fullName evidence="5">Hyaluronan mediated motility receptor</fullName>
    </recommendedName>
</protein>
<accession>A0AAD8A3C9</accession>
<dbReference type="InterPro" id="IPR026203">
    <property type="entry name" value="IHABP"/>
</dbReference>
<dbReference type="PANTHER" id="PTHR18956:SF6">
    <property type="entry name" value="HYALURONAN MEDIATED MOTILITY RECEPTOR"/>
    <property type="match status" value="1"/>
</dbReference>
<feature type="coiled-coil region" evidence="1">
    <location>
        <begin position="327"/>
        <end position="415"/>
    </location>
</feature>
<organism evidence="3 4">
    <name type="scientific">Diploptera punctata</name>
    <name type="common">Pacific beetle cockroach</name>
    <dbReference type="NCBI Taxonomy" id="6984"/>
    <lineage>
        <taxon>Eukaryota</taxon>
        <taxon>Metazoa</taxon>
        <taxon>Ecdysozoa</taxon>
        <taxon>Arthropoda</taxon>
        <taxon>Hexapoda</taxon>
        <taxon>Insecta</taxon>
        <taxon>Pterygota</taxon>
        <taxon>Neoptera</taxon>
        <taxon>Polyneoptera</taxon>
        <taxon>Dictyoptera</taxon>
        <taxon>Blattodea</taxon>
        <taxon>Blaberoidea</taxon>
        <taxon>Blaberidae</taxon>
        <taxon>Diplopterinae</taxon>
        <taxon>Diploptera</taxon>
    </lineage>
</organism>